<keyword evidence="2" id="KW-1185">Reference proteome</keyword>
<name>A0A0W0U8E4_9GAMM</name>
<evidence type="ECO:0000313" key="1">
    <source>
        <dbReference type="EMBL" id="KTD04065.1"/>
    </source>
</evidence>
<dbReference type="OrthoDB" id="5636019at2"/>
<organism evidence="1 2">
    <name type="scientific">Legionella geestiana</name>
    <dbReference type="NCBI Taxonomy" id="45065"/>
    <lineage>
        <taxon>Bacteria</taxon>
        <taxon>Pseudomonadati</taxon>
        <taxon>Pseudomonadota</taxon>
        <taxon>Gammaproteobacteria</taxon>
        <taxon>Legionellales</taxon>
        <taxon>Legionellaceae</taxon>
        <taxon>Legionella</taxon>
    </lineage>
</organism>
<accession>A0A0W0U8E4</accession>
<proteinExistence type="predicted"/>
<dbReference type="EMBL" id="LNYC01000006">
    <property type="protein sequence ID" value="KTD04065.1"/>
    <property type="molecule type" value="Genomic_DNA"/>
</dbReference>
<dbReference type="Proteomes" id="UP000054785">
    <property type="component" value="Unassembled WGS sequence"/>
</dbReference>
<dbReference type="RefSeq" id="WP_028385934.1">
    <property type="nucleotide sequence ID" value="NZ_CAAAHN010000010.1"/>
</dbReference>
<dbReference type="AlphaFoldDB" id="A0A0W0U8E4"/>
<dbReference type="STRING" id="45065.Lgee_0308"/>
<sequence>MRTGLFWDAQENTYWVFDIAENGAARAYRADRRADNPAYCGSWRLAEFGARELHPLQDTLESFGFFALEEGRLWHGITARMPKHAFNRAACCTGISAQGTLCWQQVSPSNAPQLLQYPVTRPFPNALLPLSPDDVKKRWTALKKNTATFAIQIPDSQFFELQEAAAALLIPADAYPAAEDWLRDMEEAFTNPNDARFSALNDEASRSVDCPVLAAKYSGSGILFMLKKWVLIEALTAVCNRVREAFGYPVAHYGAPLRQELDAVLRGLNDKEAHVAESRRPIFRAVRQAQQNYSNWFYHRIGGRGGETWCTRLFRHTESGQRLARAFVDNYPIAQNEDLEIAYVNSFLREWRRNWHRHSFSAFLMDALCTIPNTPWSFCCKELDNRYCRQAVFTAIDSFYNTSLTQEGRTLPSAFDQYSISSIDAF</sequence>
<dbReference type="PATRIC" id="fig|45065.4.peg.326"/>
<reference evidence="1 2" key="1">
    <citation type="submission" date="2015-11" db="EMBL/GenBank/DDBJ databases">
        <title>Genomic analysis of 38 Legionella species identifies large and diverse effector repertoires.</title>
        <authorList>
            <person name="Burstein D."/>
            <person name="Amaro F."/>
            <person name="Zusman T."/>
            <person name="Lifshitz Z."/>
            <person name="Cohen O."/>
            <person name="Gilbert J.A."/>
            <person name="Pupko T."/>
            <person name="Shuman H.A."/>
            <person name="Segal G."/>
        </authorList>
    </citation>
    <scope>NUCLEOTIDE SEQUENCE [LARGE SCALE GENOMIC DNA]</scope>
    <source>
        <strain evidence="1 2">ATCC 49504</strain>
    </source>
</reference>
<protein>
    <submittedName>
        <fullName evidence="1">Uncharacterized protein</fullName>
    </submittedName>
</protein>
<evidence type="ECO:0000313" key="2">
    <source>
        <dbReference type="Proteomes" id="UP000054785"/>
    </source>
</evidence>
<comment type="caution">
    <text evidence="1">The sequence shown here is derived from an EMBL/GenBank/DDBJ whole genome shotgun (WGS) entry which is preliminary data.</text>
</comment>
<gene>
    <name evidence="1" type="ORF">Lgee_0308</name>
</gene>